<feature type="compositionally biased region" description="Basic residues" evidence="1">
    <location>
        <begin position="32"/>
        <end position="46"/>
    </location>
</feature>
<evidence type="ECO:0000256" key="1">
    <source>
        <dbReference type="SAM" id="MobiDB-lite"/>
    </source>
</evidence>
<feature type="region of interest" description="Disordered" evidence="1">
    <location>
        <begin position="1"/>
        <end position="72"/>
    </location>
</feature>
<organism evidence="2 3">
    <name type="scientific">Oryza meyeriana var. granulata</name>
    <dbReference type="NCBI Taxonomy" id="110450"/>
    <lineage>
        <taxon>Eukaryota</taxon>
        <taxon>Viridiplantae</taxon>
        <taxon>Streptophyta</taxon>
        <taxon>Embryophyta</taxon>
        <taxon>Tracheophyta</taxon>
        <taxon>Spermatophyta</taxon>
        <taxon>Magnoliopsida</taxon>
        <taxon>Liliopsida</taxon>
        <taxon>Poales</taxon>
        <taxon>Poaceae</taxon>
        <taxon>BOP clade</taxon>
        <taxon>Oryzoideae</taxon>
        <taxon>Oryzeae</taxon>
        <taxon>Oryzinae</taxon>
        <taxon>Oryza</taxon>
        <taxon>Oryza meyeriana</taxon>
    </lineage>
</organism>
<name>A0A6G1C1G1_9ORYZ</name>
<proteinExistence type="predicted"/>
<gene>
    <name evidence="2" type="ORF">E2562_037825</name>
</gene>
<comment type="caution">
    <text evidence="2">The sequence shown here is derived from an EMBL/GenBank/DDBJ whole genome shotgun (WGS) entry which is preliminary data.</text>
</comment>
<protein>
    <submittedName>
        <fullName evidence="2">Uncharacterized protein</fullName>
    </submittedName>
</protein>
<evidence type="ECO:0000313" key="2">
    <source>
        <dbReference type="EMBL" id="KAF0894278.1"/>
    </source>
</evidence>
<dbReference type="AlphaFoldDB" id="A0A6G1C1G1"/>
<reference evidence="2 3" key="1">
    <citation type="submission" date="2019-11" db="EMBL/GenBank/DDBJ databases">
        <title>Whole genome sequence of Oryza granulata.</title>
        <authorList>
            <person name="Li W."/>
        </authorList>
    </citation>
    <scope>NUCLEOTIDE SEQUENCE [LARGE SCALE GENOMIC DNA]</scope>
    <source>
        <strain evidence="3">cv. Menghai</strain>
        <tissue evidence="2">Leaf</tissue>
    </source>
</reference>
<dbReference type="Proteomes" id="UP000479710">
    <property type="component" value="Unassembled WGS sequence"/>
</dbReference>
<keyword evidence="3" id="KW-1185">Reference proteome</keyword>
<sequence length="72" mass="7964">MANIMSSSDGFAEDGVRLSTRNDSGREGGAWRRTRSHRRQRGKKRESRSSATAVREAQGLVGSEGYRPIAVR</sequence>
<evidence type="ECO:0000313" key="3">
    <source>
        <dbReference type="Proteomes" id="UP000479710"/>
    </source>
</evidence>
<dbReference type="EMBL" id="SPHZ02000011">
    <property type="protein sequence ID" value="KAF0894278.1"/>
    <property type="molecule type" value="Genomic_DNA"/>
</dbReference>
<accession>A0A6G1C1G1</accession>